<dbReference type="PATRIC" id="fig|502682.8.peg.1311"/>
<dbReference type="Gene3D" id="2.40.170.20">
    <property type="entry name" value="TonB-dependent receptor, beta-barrel domain"/>
    <property type="match status" value="1"/>
</dbReference>
<keyword evidence="4" id="KW-0812">Transmembrane</keyword>
<evidence type="ECO:0000256" key="9">
    <source>
        <dbReference type="ARBA" id="ARBA00023237"/>
    </source>
</evidence>
<dbReference type="GO" id="GO:0044718">
    <property type="term" value="P:siderophore transmembrane transport"/>
    <property type="evidence" value="ECO:0007669"/>
    <property type="project" value="TreeGrafter"/>
</dbReference>
<evidence type="ECO:0000256" key="7">
    <source>
        <dbReference type="ARBA" id="ARBA00023136"/>
    </source>
</evidence>
<dbReference type="InterPro" id="IPR012910">
    <property type="entry name" value="Plug_dom"/>
</dbReference>
<reference evidence="14 15" key="1">
    <citation type="submission" date="2015-04" db="EMBL/GenBank/DDBJ databases">
        <title>The draft genome sequence of Erythrobacr gangjinensis K7-2.</title>
        <authorList>
            <person name="Zhuang L."/>
            <person name="Liu Y."/>
            <person name="Shao Z."/>
        </authorList>
    </citation>
    <scope>NUCLEOTIDE SEQUENCE [LARGE SCALE GENOMIC DNA]</scope>
    <source>
        <strain evidence="14 15">K7-2</strain>
    </source>
</reference>
<dbReference type="Pfam" id="PF00593">
    <property type="entry name" value="TonB_dep_Rec_b-barrel"/>
    <property type="match status" value="1"/>
</dbReference>
<protein>
    <submittedName>
        <fullName evidence="14">Uncharacterized protein</fullName>
    </submittedName>
</protein>
<evidence type="ECO:0000313" key="14">
    <source>
        <dbReference type="EMBL" id="KLE33739.1"/>
    </source>
</evidence>
<name>A0A0G9MT82_9SPHN</name>
<dbReference type="EMBL" id="LBHC01000001">
    <property type="protein sequence ID" value="KLE33739.1"/>
    <property type="molecule type" value="Genomic_DNA"/>
</dbReference>
<feature type="domain" description="TonB-dependent receptor plug" evidence="13">
    <location>
        <begin position="35"/>
        <end position="125"/>
    </location>
</feature>
<dbReference type="InterPro" id="IPR036942">
    <property type="entry name" value="Beta-barrel_TonB_sf"/>
</dbReference>
<comment type="similarity">
    <text evidence="10">Belongs to the TonB-dependent receptor family.</text>
</comment>
<evidence type="ECO:0000256" key="4">
    <source>
        <dbReference type="ARBA" id="ARBA00022692"/>
    </source>
</evidence>
<dbReference type="InterPro" id="IPR037066">
    <property type="entry name" value="Plug_dom_sf"/>
</dbReference>
<comment type="subcellular location">
    <subcellularLocation>
        <location evidence="1">Cell outer membrane</location>
        <topology evidence="1">Multi-pass membrane protein</topology>
    </subcellularLocation>
</comment>
<evidence type="ECO:0000256" key="2">
    <source>
        <dbReference type="ARBA" id="ARBA00022448"/>
    </source>
</evidence>
<evidence type="ECO:0000256" key="8">
    <source>
        <dbReference type="ARBA" id="ARBA00023170"/>
    </source>
</evidence>
<organism evidence="14 15">
    <name type="scientific">Aurantiacibacter gangjinensis</name>
    <dbReference type="NCBI Taxonomy" id="502682"/>
    <lineage>
        <taxon>Bacteria</taxon>
        <taxon>Pseudomonadati</taxon>
        <taxon>Pseudomonadota</taxon>
        <taxon>Alphaproteobacteria</taxon>
        <taxon>Sphingomonadales</taxon>
        <taxon>Erythrobacteraceae</taxon>
        <taxon>Aurantiacibacter</taxon>
    </lineage>
</organism>
<evidence type="ECO:0000256" key="1">
    <source>
        <dbReference type="ARBA" id="ARBA00004571"/>
    </source>
</evidence>
<keyword evidence="7 10" id="KW-0472">Membrane</keyword>
<dbReference type="InterPro" id="IPR039426">
    <property type="entry name" value="TonB-dep_rcpt-like"/>
</dbReference>
<accession>A0A0G9MT82</accession>
<gene>
    <name evidence="14" type="ORF">AAW01_06425</name>
</gene>
<evidence type="ECO:0000256" key="5">
    <source>
        <dbReference type="ARBA" id="ARBA00022729"/>
    </source>
</evidence>
<keyword evidence="5" id="KW-0732">Signal</keyword>
<dbReference type="Pfam" id="PF07715">
    <property type="entry name" value="Plug"/>
    <property type="match status" value="1"/>
</dbReference>
<dbReference type="GO" id="GO:0009279">
    <property type="term" value="C:cell outer membrane"/>
    <property type="evidence" value="ECO:0007669"/>
    <property type="project" value="UniProtKB-SubCell"/>
</dbReference>
<dbReference type="Gene3D" id="2.170.130.10">
    <property type="entry name" value="TonB-dependent receptor, plug domain"/>
    <property type="match status" value="1"/>
</dbReference>
<dbReference type="PANTHER" id="PTHR30069">
    <property type="entry name" value="TONB-DEPENDENT OUTER MEMBRANE RECEPTOR"/>
    <property type="match status" value="1"/>
</dbReference>
<evidence type="ECO:0000256" key="10">
    <source>
        <dbReference type="RuleBase" id="RU003357"/>
    </source>
</evidence>
<feature type="domain" description="TonB-dependent receptor-like beta-barrel" evidence="12">
    <location>
        <begin position="266"/>
        <end position="558"/>
    </location>
</feature>
<evidence type="ECO:0000256" key="11">
    <source>
        <dbReference type="SAM" id="MobiDB-lite"/>
    </source>
</evidence>
<evidence type="ECO:0000313" key="15">
    <source>
        <dbReference type="Proteomes" id="UP000053070"/>
    </source>
</evidence>
<dbReference type="SUPFAM" id="SSF56935">
    <property type="entry name" value="Porins"/>
    <property type="match status" value="1"/>
</dbReference>
<evidence type="ECO:0000256" key="3">
    <source>
        <dbReference type="ARBA" id="ARBA00022452"/>
    </source>
</evidence>
<dbReference type="InterPro" id="IPR000531">
    <property type="entry name" value="Beta-barrel_TonB"/>
</dbReference>
<comment type="caution">
    <text evidence="14">The sequence shown here is derived from an EMBL/GenBank/DDBJ whole genome shotgun (WGS) entry which is preliminary data.</text>
</comment>
<dbReference type="PANTHER" id="PTHR30069:SF29">
    <property type="entry name" value="HEMOGLOBIN AND HEMOGLOBIN-HAPTOGLOBIN-BINDING PROTEIN 1-RELATED"/>
    <property type="match status" value="1"/>
</dbReference>
<keyword evidence="9" id="KW-0998">Cell outer membrane</keyword>
<evidence type="ECO:0000256" key="6">
    <source>
        <dbReference type="ARBA" id="ARBA00023077"/>
    </source>
</evidence>
<dbReference type="GO" id="GO:0015344">
    <property type="term" value="F:siderophore uptake transmembrane transporter activity"/>
    <property type="evidence" value="ECO:0007669"/>
    <property type="project" value="TreeGrafter"/>
</dbReference>
<dbReference type="STRING" id="502682.BMF35_a0287"/>
<feature type="region of interest" description="Disordered" evidence="11">
    <location>
        <begin position="1"/>
        <end position="37"/>
    </location>
</feature>
<keyword evidence="6 10" id="KW-0798">TonB box</keyword>
<dbReference type="AlphaFoldDB" id="A0A0G9MT82"/>
<keyword evidence="2" id="KW-0813">Transport</keyword>
<keyword evidence="15" id="KW-1185">Reference proteome</keyword>
<dbReference type="Proteomes" id="UP000053070">
    <property type="component" value="Unassembled WGS sequence"/>
</dbReference>
<evidence type="ECO:0000259" key="13">
    <source>
        <dbReference type="Pfam" id="PF07715"/>
    </source>
</evidence>
<keyword evidence="8" id="KW-0675">Receptor</keyword>
<sequence>MLAPAAPAWAQDGEPLPDAPDATEVSPQDPQAAASAAAREIYTVADFERFAPRNALDLIDQIPGFDVDQGGGGGGGGGGRGFGQAQENLLINGERISSKSNSTADQLSRIPVDNVVRIEVVDGATLDIPGLSGRVANLIVRQGGASGQFRWRPEWNFGTAPAQWFEGEISLSGQLAGVDYTVALENRDFARGRQGPSILSDALGGVDERFNTASNLFNRPNINAFLAFEVAPQVAANLNLSGGIEIFDSEEREVRVAGNPLAPFDERFFTDSDEWFYEISGDVTFPLGGGELKLIALESYDHRDRTSNSLLDTAGLPTSGSQFIRVADEGERIGRGEYSWGLWGADWQLSAEAAFNRLDQVGRLFAFDPLANEYVEVDFDGGVGGVREDRYEALLSVGFPVTDTLSVQLTGGGEYSQLSQTGDNSRARSFQRPKGSLNVAWAPADGLDINLEVARRVGQLDFGDFLASVDLSEEQENAGNANLRPQQSWDITLEIAKNFGEWGSATLTLVDEEIEDLLVIVPTEGGGSARGNLESAQRRGLEFVGTLQLGPLGFTGAQLDVELELEESSLVDPVTGEERRFDRNRPFELGLDFRHDIPRTDLAWGFAFREEEPAPSFRVDEESIEFGPRTFGAVFVEHKDVLGATANVRIGNIFNGGETLRRTVFDGPRGSSPVLFTEERLRDRGQSITLTLTGNF</sequence>
<keyword evidence="3" id="KW-1134">Transmembrane beta strand</keyword>
<evidence type="ECO:0000259" key="12">
    <source>
        <dbReference type="Pfam" id="PF00593"/>
    </source>
</evidence>
<proteinExistence type="inferred from homology"/>